<sequence>MGTIEYGTSTIYFEVHRADRKTLGIEVHPDLSVWAIAPELTTIDVINSKILKRAAWILKQQAFFQQFLPRIPGRQFVSGETHYYLGKRYVFKIRKAQENKVKLKGSELIVYTCNEPTLELIQNQITSWYFNHAKRIFDSKIENSLLLFTKYKIKKPEFEIRRMKNRWGSCTPSGKIILNPELIKVPAKCIEYVIIHELCHLIHPNHSKQFYHLLSKLCPSWQKLKIILETTFRV</sequence>
<keyword evidence="3" id="KW-1185">Reference proteome</keyword>
<proteinExistence type="predicted"/>
<evidence type="ECO:0000259" key="1">
    <source>
        <dbReference type="Pfam" id="PF01863"/>
    </source>
</evidence>
<dbReference type="PANTHER" id="PTHR30399:SF1">
    <property type="entry name" value="UTP PYROPHOSPHATASE"/>
    <property type="match status" value="1"/>
</dbReference>
<reference evidence="2 3" key="1">
    <citation type="submission" date="2019-02" db="EMBL/GenBank/DDBJ databases">
        <title>Genome of a new Bacteroidetes strain.</title>
        <authorList>
            <person name="Pitt A."/>
        </authorList>
    </citation>
    <scope>NUCLEOTIDE SEQUENCE [LARGE SCALE GENOMIC DNA]</scope>
    <source>
        <strain evidence="2 3">103A-SOEBACH</strain>
    </source>
</reference>
<name>A0A4Q9BJ76_9BACT</name>
<dbReference type="CDD" id="cd07344">
    <property type="entry name" value="M48_yhfN_like"/>
    <property type="match status" value="1"/>
</dbReference>
<dbReference type="EMBL" id="SEWY01000001">
    <property type="protein sequence ID" value="TBH75418.1"/>
    <property type="molecule type" value="Genomic_DNA"/>
</dbReference>
<protein>
    <submittedName>
        <fullName evidence="2">M48 family peptidase</fullName>
    </submittedName>
</protein>
<feature type="domain" description="YgjP-like metallopeptidase" evidence="1">
    <location>
        <begin position="21"/>
        <end position="229"/>
    </location>
</feature>
<evidence type="ECO:0000313" key="3">
    <source>
        <dbReference type="Proteomes" id="UP000293583"/>
    </source>
</evidence>
<dbReference type="InterPro" id="IPR002725">
    <property type="entry name" value="YgjP-like_metallopeptidase"/>
</dbReference>
<comment type="caution">
    <text evidence="2">The sequence shown here is derived from an EMBL/GenBank/DDBJ whole genome shotgun (WGS) entry which is preliminary data.</text>
</comment>
<dbReference type="Gene3D" id="3.30.2010.10">
    <property type="entry name" value="Metalloproteases ('zincins'), catalytic domain"/>
    <property type="match status" value="1"/>
</dbReference>
<dbReference type="PANTHER" id="PTHR30399">
    <property type="entry name" value="UNCHARACTERIZED PROTEIN YGJP"/>
    <property type="match status" value="1"/>
</dbReference>
<dbReference type="OrthoDB" id="9811177at2"/>
<gene>
    <name evidence="2" type="ORF">EWU20_02235</name>
</gene>
<dbReference type="AlphaFoldDB" id="A0A4Q9BJ76"/>
<dbReference type="RefSeq" id="WP_130922573.1">
    <property type="nucleotide sequence ID" value="NZ_JAANOM010000002.1"/>
</dbReference>
<dbReference type="Pfam" id="PF01863">
    <property type="entry name" value="YgjP-like"/>
    <property type="match status" value="1"/>
</dbReference>
<accession>A0A4Q9BJ76</accession>
<evidence type="ECO:0000313" key="2">
    <source>
        <dbReference type="EMBL" id="TBH75418.1"/>
    </source>
</evidence>
<dbReference type="Proteomes" id="UP000293583">
    <property type="component" value="Unassembled WGS sequence"/>
</dbReference>
<dbReference type="InterPro" id="IPR053136">
    <property type="entry name" value="UTP_pyrophosphatase-like"/>
</dbReference>
<organism evidence="2 3">
    <name type="scientific">Aquirufa antheringensis</name>
    <dbReference type="NCBI Taxonomy" id="2516559"/>
    <lineage>
        <taxon>Bacteria</taxon>
        <taxon>Pseudomonadati</taxon>
        <taxon>Bacteroidota</taxon>
        <taxon>Cytophagia</taxon>
        <taxon>Cytophagales</taxon>
        <taxon>Flectobacillaceae</taxon>
        <taxon>Aquirufa</taxon>
    </lineage>
</organism>